<keyword evidence="1 3" id="KW-0808">Transferase</keyword>
<keyword evidence="3" id="KW-1133">Transmembrane helix</keyword>
<reference evidence="6 7" key="1">
    <citation type="submission" date="2024-11" db="EMBL/GenBank/DDBJ databases">
        <title>Chromosome-level genome assembly of the freshwater bivalve Anodonta woodiana.</title>
        <authorList>
            <person name="Chen X."/>
        </authorList>
    </citation>
    <scope>NUCLEOTIDE SEQUENCE [LARGE SCALE GENOMIC DNA]</scope>
    <source>
        <strain evidence="6">MN2024</strain>
        <tissue evidence="6">Gills</tissue>
    </source>
</reference>
<dbReference type="EMBL" id="JBJQND010000009">
    <property type="protein sequence ID" value="KAL3866111.1"/>
    <property type="molecule type" value="Genomic_DNA"/>
</dbReference>
<keyword evidence="3" id="KW-0472">Membrane</keyword>
<dbReference type="GO" id="GO:0016757">
    <property type="term" value="F:glycosyltransferase activity"/>
    <property type="evidence" value="ECO:0007669"/>
    <property type="project" value="UniProtKB-KW"/>
</dbReference>
<proteinExistence type="inferred from homology"/>
<name>A0ABD3VY93_SINWO</name>
<dbReference type="InterPro" id="IPR035992">
    <property type="entry name" value="Ricin_B-like_lectins"/>
</dbReference>
<feature type="transmembrane region" description="Helical" evidence="3">
    <location>
        <begin position="7"/>
        <end position="28"/>
    </location>
</feature>
<dbReference type="GO" id="GO:0030246">
    <property type="term" value="F:carbohydrate binding"/>
    <property type="evidence" value="ECO:0007669"/>
    <property type="project" value="UniProtKB-KW"/>
</dbReference>
<comment type="cofactor">
    <cofactor evidence="3">
        <name>Mn(2+)</name>
        <dbReference type="ChEBI" id="CHEBI:29035"/>
    </cofactor>
</comment>
<dbReference type="Gene3D" id="2.80.10.50">
    <property type="match status" value="1"/>
</dbReference>
<dbReference type="InterPro" id="IPR001173">
    <property type="entry name" value="Glyco_trans_2-like"/>
</dbReference>
<dbReference type="SUPFAM" id="SSF50370">
    <property type="entry name" value="Ricin B-like lectins"/>
    <property type="match status" value="1"/>
</dbReference>
<evidence type="ECO:0000259" key="5">
    <source>
        <dbReference type="Pfam" id="PF02709"/>
    </source>
</evidence>
<dbReference type="PANTHER" id="PTHR11675:SF126">
    <property type="entry name" value="RICIN B LECTIN DOMAIN-CONTAINING PROTEIN"/>
    <property type="match status" value="1"/>
</dbReference>
<dbReference type="Pfam" id="PF02709">
    <property type="entry name" value="Glyco_transf_7C"/>
    <property type="match status" value="1"/>
</dbReference>
<dbReference type="EC" id="2.4.1.-" evidence="3"/>
<dbReference type="PANTHER" id="PTHR11675">
    <property type="entry name" value="N-ACETYLGALACTOSAMINYLTRANSFERASE"/>
    <property type="match status" value="1"/>
</dbReference>
<keyword evidence="3" id="KW-0333">Golgi apparatus</keyword>
<gene>
    <name evidence="6" type="ORF">ACJMK2_043443</name>
</gene>
<keyword evidence="3" id="KW-0812">Transmembrane</keyword>
<dbReference type="InterPro" id="IPR027791">
    <property type="entry name" value="Galactosyl_T_C"/>
</dbReference>
<comment type="pathway">
    <text evidence="3">Protein modification; protein glycosylation.</text>
</comment>
<accession>A0ABD3VY93</accession>
<dbReference type="InterPro" id="IPR029044">
    <property type="entry name" value="Nucleotide-diphossugar_trans"/>
</dbReference>
<dbReference type="SUPFAM" id="SSF53448">
    <property type="entry name" value="Nucleotide-diphospho-sugar transferases"/>
    <property type="match status" value="1"/>
</dbReference>
<evidence type="ECO:0000256" key="2">
    <source>
        <dbReference type="ARBA" id="ARBA00023157"/>
    </source>
</evidence>
<dbReference type="Proteomes" id="UP001634394">
    <property type="component" value="Unassembled WGS sequence"/>
</dbReference>
<keyword evidence="3" id="KW-0328">Glycosyltransferase</keyword>
<evidence type="ECO:0000256" key="1">
    <source>
        <dbReference type="ARBA" id="ARBA00022679"/>
    </source>
</evidence>
<dbReference type="Pfam" id="PF00535">
    <property type="entry name" value="Glycos_transf_2"/>
    <property type="match status" value="1"/>
</dbReference>
<evidence type="ECO:0000256" key="3">
    <source>
        <dbReference type="RuleBase" id="RU361242"/>
    </source>
</evidence>
<evidence type="ECO:0000313" key="6">
    <source>
        <dbReference type="EMBL" id="KAL3866111.1"/>
    </source>
</evidence>
<comment type="caution">
    <text evidence="6">The sequence shown here is derived from an EMBL/GenBank/DDBJ whole genome shotgun (WGS) entry which is preliminary data.</text>
</comment>
<dbReference type="GO" id="GO:0000139">
    <property type="term" value="C:Golgi membrane"/>
    <property type="evidence" value="ECO:0007669"/>
    <property type="project" value="UniProtKB-SubCell"/>
</dbReference>
<evidence type="ECO:0000313" key="7">
    <source>
        <dbReference type="Proteomes" id="UP001634394"/>
    </source>
</evidence>
<comment type="subcellular location">
    <subcellularLocation>
        <location evidence="3">Golgi apparatus membrane</location>
        <topology evidence="3">Single-pass type II membrane protein</topology>
    </subcellularLocation>
</comment>
<evidence type="ECO:0000259" key="4">
    <source>
        <dbReference type="Pfam" id="PF00535"/>
    </source>
</evidence>
<dbReference type="AlphaFoldDB" id="A0ABD3VY93"/>
<dbReference type="Gene3D" id="3.90.550.10">
    <property type="entry name" value="Spore Coat Polysaccharide Biosynthesis Protein SpsA, Chain A"/>
    <property type="match status" value="1"/>
</dbReference>
<keyword evidence="7" id="KW-1185">Reference proteome</keyword>
<sequence>MRLATRYVFIAVVVFVLFISLEVIYYSGKTPQLMPYTNRIYGVFRNSSKPKNYDTQSAVYEKDAAEGRASNGFDQIITGRQVAKSWKEYQLDRHSITGNPLIDNYGKNDLAKSGELGRGITFYGEEKRKAQKLVDQYHINVYASDLIPLNRLVPDSRFPNIVDFILLVLFTTEELQGDLDEYLKTHFPNGLIKLIRLPERFGLIRARMEGWRISTGKAVIFFDSHMEVNIDWLQPLLTEINKNRKTVAMGVLDYIQMDTLEYRYYEDYINKYGFDWRLTFFETFFRKDEIGERPEDIRPGTVMVGAAYAIDSSYFREIGAYDEGMKVWGGENLEMAWRVTLCGGRLIHVPCSHIGHVARFQPYSFPGGRQAIEMYNYKRAIEVWMEPEHKMFVFDHFPEMKTLNPGDLTERLEIKKKLQCKPFSYFLSNHWPELLVYNQNVLAWGSGFSWLTNKRLRTSMQCVVVQNLFDGGRPVLEDCITGAIDTWEHQRGGHIKHEKSGLCLDLDPSGPIMRICRQDTITQLWQFNHYIGD</sequence>
<feature type="domain" description="Galactosyltransferase C-terminal" evidence="5">
    <location>
        <begin position="302"/>
        <end position="358"/>
    </location>
</feature>
<organism evidence="6 7">
    <name type="scientific">Sinanodonta woodiana</name>
    <name type="common">Chinese pond mussel</name>
    <name type="synonym">Anodonta woodiana</name>
    <dbReference type="NCBI Taxonomy" id="1069815"/>
    <lineage>
        <taxon>Eukaryota</taxon>
        <taxon>Metazoa</taxon>
        <taxon>Spiralia</taxon>
        <taxon>Lophotrochozoa</taxon>
        <taxon>Mollusca</taxon>
        <taxon>Bivalvia</taxon>
        <taxon>Autobranchia</taxon>
        <taxon>Heteroconchia</taxon>
        <taxon>Palaeoheterodonta</taxon>
        <taxon>Unionida</taxon>
        <taxon>Unionoidea</taxon>
        <taxon>Unionidae</taxon>
        <taxon>Unioninae</taxon>
        <taxon>Sinanodonta</taxon>
    </lineage>
</organism>
<keyword evidence="3" id="KW-0464">Manganese</keyword>
<protein>
    <recommendedName>
        <fullName evidence="3">Polypeptide N-acetylgalactosaminyltransferase</fullName>
        <ecNumber evidence="3">2.4.1.-</ecNumber>
    </recommendedName>
    <alternativeName>
        <fullName evidence="3">Protein-UDP acetylgalactosaminyltransferase</fullName>
    </alternativeName>
</protein>
<comment type="similarity">
    <text evidence="3">Belongs to the glycosyltransferase 2 family. GalNAc-T subfamily.</text>
</comment>
<feature type="domain" description="Glycosyltransferase 2-like" evidence="4">
    <location>
        <begin position="179"/>
        <end position="281"/>
    </location>
</feature>
<keyword evidence="2 3" id="KW-1015">Disulfide bond</keyword>
<keyword evidence="3" id="KW-0430">Lectin</keyword>